<evidence type="ECO:0000256" key="6">
    <source>
        <dbReference type="ARBA" id="ARBA00022692"/>
    </source>
</evidence>
<dbReference type="Gene3D" id="3.30.565.10">
    <property type="entry name" value="Histidine kinase-like ATPase, C-terminal domain"/>
    <property type="match status" value="1"/>
</dbReference>
<sequence length="358" mass="37879">MKRLATRLALSHILVVAVGSMVAFLLSRTLAPALYDQMQQRGPRPGQGASFRQQLIESVDLALLIGALAGVVVATVLGVVIAVRFTRPVHQLQEAARRMAAGDYAVEVPDAPSQELGDLAVDLQALGASLAGTEARRVRLLGDVAHELRTPLTVVGGYVEGMLDGVVPTDAKHLTLIGREVSRMRRLAEDLASLSRSQEVGVELRRTRIDVAATVAEAAERLRPQADDAGVRLTVAGAPAWAHADPERLAQVVTNLVGNALRAVSRGGSVTVDTIAADGWVRVDVRDDGVGLAAEDLERIFERFYRVDHRHADRRGGGSGIGLTIARQIARAHGGDLVAQSNGQGQGALFTLTLPAAG</sequence>
<dbReference type="SMART" id="SM00387">
    <property type="entry name" value="HATPase_c"/>
    <property type="match status" value="1"/>
</dbReference>
<dbReference type="CDD" id="cd00075">
    <property type="entry name" value="HATPase"/>
    <property type="match status" value="1"/>
</dbReference>
<keyword evidence="5" id="KW-0808">Transferase</keyword>
<keyword evidence="7" id="KW-0418">Kinase</keyword>
<dbReference type="GO" id="GO:0005886">
    <property type="term" value="C:plasma membrane"/>
    <property type="evidence" value="ECO:0007669"/>
    <property type="project" value="UniProtKB-SubCell"/>
</dbReference>
<evidence type="ECO:0000313" key="11">
    <source>
        <dbReference type="EMBL" id="OCL31950.1"/>
    </source>
</evidence>
<evidence type="ECO:0000256" key="1">
    <source>
        <dbReference type="ARBA" id="ARBA00000085"/>
    </source>
</evidence>
<dbReference type="InterPro" id="IPR003661">
    <property type="entry name" value="HisK_dim/P_dom"/>
</dbReference>
<dbReference type="SUPFAM" id="SSF47384">
    <property type="entry name" value="Homodimeric domain of signal transducing histidine kinase"/>
    <property type="match status" value="1"/>
</dbReference>
<dbReference type="Gene3D" id="6.10.340.10">
    <property type="match status" value="1"/>
</dbReference>
<dbReference type="PANTHER" id="PTHR45436">
    <property type="entry name" value="SENSOR HISTIDINE KINASE YKOH"/>
    <property type="match status" value="1"/>
</dbReference>
<evidence type="ECO:0000256" key="8">
    <source>
        <dbReference type="ARBA" id="ARBA00022989"/>
    </source>
</evidence>
<dbReference type="Pfam" id="PF00672">
    <property type="entry name" value="HAMP"/>
    <property type="match status" value="1"/>
</dbReference>
<dbReference type="InterPro" id="IPR003594">
    <property type="entry name" value="HATPase_dom"/>
</dbReference>
<dbReference type="AlphaFoldDB" id="A0A1C0AIL0"/>
<dbReference type="InterPro" id="IPR036890">
    <property type="entry name" value="HATPase_C_sf"/>
</dbReference>
<keyword evidence="4" id="KW-0597">Phosphoprotein</keyword>
<dbReference type="Gene3D" id="1.10.287.130">
    <property type="match status" value="1"/>
</dbReference>
<dbReference type="SUPFAM" id="SSF55874">
    <property type="entry name" value="ATPase domain of HSP90 chaperone/DNA topoisomerase II/histidine kinase"/>
    <property type="match status" value="1"/>
</dbReference>
<evidence type="ECO:0000256" key="5">
    <source>
        <dbReference type="ARBA" id="ARBA00022679"/>
    </source>
</evidence>
<dbReference type="PROSITE" id="PS50885">
    <property type="entry name" value="HAMP"/>
    <property type="match status" value="1"/>
</dbReference>
<dbReference type="CDD" id="cd06225">
    <property type="entry name" value="HAMP"/>
    <property type="match status" value="1"/>
</dbReference>
<evidence type="ECO:0000256" key="10">
    <source>
        <dbReference type="ARBA" id="ARBA00023136"/>
    </source>
</evidence>
<evidence type="ECO:0000256" key="2">
    <source>
        <dbReference type="ARBA" id="ARBA00004236"/>
    </source>
</evidence>
<evidence type="ECO:0000256" key="9">
    <source>
        <dbReference type="ARBA" id="ARBA00023012"/>
    </source>
</evidence>
<dbReference type="SMART" id="SM00304">
    <property type="entry name" value="HAMP"/>
    <property type="match status" value="1"/>
</dbReference>
<organism evidence="11 12">
    <name type="scientific">Tessaracoccus lapidicaptus</name>
    <dbReference type="NCBI Taxonomy" id="1427523"/>
    <lineage>
        <taxon>Bacteria</taxon>
        <taxon>Bacillati</taxon>
        <taxon>Actinomycetota</taxon>
        <taxon>Actinomycetes</taxon>
        <taxon>Propionibacteriales</taxon>
        <taxon>Propionibacteriaceae</taxon>
        <taxon>Tessaracoccus</taxon>
    </lineage>
</organism>
<dbReference type="PROSITE" id="PS50109">
    <property type="entry name" value="HIS_KIN"/>
    <property type="match status" value="1"/>
</dbReference>
<gene>
    <name evidence="11" type="ORF">BCR15_07805</name>
</gene>
<evidence type="ECO:0000256" key="7">
    <source>
        <dbReference type="ARBA" id="ARBA00022777"/>
    </source>
</evidence>
<comment type="catalytic activity">
    <reaction evidence="1">
        <text>ATP + protein L-histidine = ADP + protein N-phospho-L-histidine.</text>
        <dbReference type="EC" id="2.7.13.3"/>
    </reaction>
</comment>
<keyword evidence="6" id="KW-0812">Transmembrane</keyword>
<keyword evidence="10" id="KW-0472">Membrane</keyword>
<dbReference type="InterPro" id="IPR050428">
    <property type="entry name" value="TCS_sensor_his_kinase"/>
</dbReference>
<keyword evidence="12" id="KW-1185">Reference proteome</keyword>
<dbReference type="Proteomes" id="UP000093501">
    <property type="component" value="Unassembled WGS sequence"/>
</dbReference>
<keyword evidence="9" id="KW-0902">Two-component regulatory system</keyword>
<reference evidence="12" key="1">
    <citation type="submission" date="2016-07" db="EMBL/GenBank/DDBJ databases">
        <authorList>
            <person name="Florea S."/>
            <person name="Webb J.S."/>
            <person name="Jaromczyk J."/>
            <person name="Schardl C.L."/>
        </authorList>
    </citation>
    <scope>NUCLEOTIDE SEQUENCE [LARGE SCALE GENOMIC DNA]</scope>
    <source>
        <strain evidence="12">IPBSL-7</strain>
    </source>
</reference>
<dbReference type="EC" id="2.7.13.3" evidence="3"/>
<dbReference type="EMBL" id="MBQD01000024">
    <property type="protein sequence ID" value="OCL31950.1"/>
    <property type="molecule type" value="Genomic_DNA"/>
</dbReference>
<keyword evidence="8" id="KW-1133">Transmembrane helix</keyword>
<dbReference type="Pfam" id="PF00512">
    <property type="entry name" value="HisKA"/>
    <property type="match status" value="1"/>
</dbReference>
<accession>A0A1C0AIL0</accession>
<dbReference type="FunFam" id="3.30.565.10:FF:000006">
    <property type="entry name" value="Sensor histidine kinase WalK"/>
    <property type="match status" value="1"/>
</dbReference>
<evidence type="ECO:0000256" key="3">
    <source>
        <dbReference type="ARBA" id="ARBA00012438"/>
    </source>
</evidence>
<evidence type="ECO:0000313" key="12">
    <source>
        <dbReference type="Proteomes" id="UP000093501"/>
    </source>
</evidence>
<dbReference type="CDD" id="cd00082">
    <property type="entry name" value="HisKA"/>
    <property type="match status" value="1"/>
</dbReference>
<dbReference type="InterPro" id="IPR036097">
    <property type="entry name" value="HisK_dim/P_sf"/>
</dbReference>
<dbReference type="PRINTS" id="PR00344">
    <property type="entry name" value="BCTRLSENSOR"/>
</dbReference>
<dbReference type="PANTHER" id="PTHR45436:SF5">
    <property type="entry name" value="SENSOR HISTIDINE KINASE TRCS"/>
    <property type="match status" value="1"/>
</dbReference>
<comment type="subcellular location">
    <subcellularLocation>
        <location evidence="2">Cell membrane</location>
    </subcellularLocation>
</comment>
<dbReference type="GO" id="GO:0000155">
    <property type="term" value="F:phosphorelay sensor kinase activity"/>
    <property type="evidence" value="ECO:0007669"/>
    <property type="project" value="InterPro"/>
</dbReference>
<dbReference type="RefSeq" id="WP_068752299.1">
    <property type="nucleotide sequence ID" value="NZ_LR214441.1"/>
</dbReference>
<dbReference type="InterPro" id="IPR005467">
    <property type="entry name" value="His_kinase_dom"/>
</dbReference>
<dbReference type="SUPFAM" id="SSF158472">
    <property type="entry name" value="HAMP domain-like"/>
    <property type="match status" value="1"/>
</dbReference>
<dbReference type="InterPro" id="IPR004358">
    <property type="entry name" value="Sig_transdc_His_kin-like_C"/>
</dbReference>
<evidence type="ECO:0000256" key="4">
    <source>
        <dbReference type="ARBA" id="ARBA00022553"/>
    </source>
</evidence>
<protein>
    <recommendedName>
        <fullName evidence="3">histidine kinase</fullName>
        <ecNumber evidence="3">2.7.13.3</ecNumber>
    </recommendedName>
</protein>
<proteinExistence type="predicted"/>
<dbReference type="InterPro" id="IPR003660">
    <property type="entry name" value="HAMP_dom"/>
</dbReference>
<name>A0A1C0AIL0_9ACTN</name>
<dbReference type="SMART" id="SM00388">
    <property type="entry name" value="HisKA"/>
    <property type="match status" value="1"/>
</dbReference>
<comment type="caution">
    <text evidence="11">The sequence shown here is derived from an EMBL/GenBank/DDBJ whole genome shotgun (WGS) entry which is preliminary data.</text>
</comment>
<dbReference type="Pfam" id="PF02518">
    <property type="entry name" value="HATPase_c"/>
    <property type="match status" value="1"/>
</dbReference>